<dbReference type="PATRIC" id="fig|562.7060.peg.4206"/>
<feature type="domain" description="DUF7947" evidence="2">
    <location>
        <begin position="201"/>
        <end position="286"/>
    </location>
</feature>
<evidence type="ECO:0008006" key="5">
    <source>
        <dbReference type="Google" id="ProtNLM"/>
    </source>
</evidence>
<dbReference type="Pfam" id="PF25678">
    <property type="entry name" value="DUF7946"/>
    <property type="match status" value="1"/>
</dbReference>
<dbReference type="EMBL" id="LDYI01000066">
    <property type="protein sequence ID" value="KPO13989.1"/>
    <property type="molecule type" value="Genomic_DNA"/>
</dbReference>
<reference evidence="3 4" key="1">
    <citation type="journal article" date="2015" name="Front. Microbiol.">
        <title>Genetic determinants of heat resistance in Escherichia coli.</title>
        <authorList>
            <person name="Mercer R.G."/>
            <person name="Zheng J."/>
            <person name="Garcia-Hernandez R."/>
            <person name="Ruan L."/>
            <person name="Ganzle M.G."/>
            <person name="McMullen L.M."/>
        </authorList>
    </citation>
    <scope>NUCLEOTIDE SEQUENCE [LARGE SCALE GENOMIC DNA]</scope>
    <source>
        <strain evidence="3 4">AW1.3</strain>
    </source>
</reference>
<feature type="domain" description="DUF7946" evidence="1">
    <location>
        <begin position="11"/>
        <end position="191"/>
    </location>
</feature>
<protein>
    <recommendedName>
        <fullName evidence="5">Protein 40A</fullName>
    </recommendedName>
</protein>
<dbReference type="InterPro" id="IPR057706">
    <property type="entry name" value="DUF7946"/>
</dbReference>
<name>A0A0P7NQ52_ECOLX</name>
<dbReference type="Proteomes" id="UP000050556">
    <property type="component" value="Unassembled WGS sequence"/>
</dbReference>
<dbReference type="AlphaFoldDB" id="A0A0P7NQ52"/>
<proteinExistence type="predicted"/>
<dbReference type="RefSeq" id="WP_000432054.1">
    <property type="nucleotide sequence ID" value="NZ_BOCF01000001.1"/>
</dbReference>
<gene>
    <name evidence="3" type="ORF">ACU57_08280</name>
</gene>
<comment type="caution">
    <text evidence="3">The sequence shown here is derived from an EMBL/GenBank/DDBJ whole genome shotgun (WGS) entry which is preliminary data.</text>
</comment>
<evidence type="ECO:0000259" key="2">
    <source>
        <dbReference type="Pfam" id="PF25679"/>
    </source>
</evidence>
<organism evidence="3 4">
    <name type="scientific">Escherichia coli</name>
    <dbReference type="NCBI Taxonomy" id="562"/>
    <lineage>
        <taxon>Bacteria</taxon>
        <taxon>Pseudomonadati</taxon>
        <taxon>Pseudomonadota</taxon>
        <taxon>Gammaproteobacteria</taxon>
        <taxon>Enterobacterales</taxon>
        <taxon>Enterobacteriaceae</taxon>
        <taxon>Escherichia</taxon>
    </lineage>
</organism>
<evidence type="ECO:0000313" key="4">
    <source>
        <dbReference type="Proteomes" id="UP000050556"/>
    </source>
</evidence>
<evidence type="ECO:0000259" key="1">
    <source>
        <dbReference type="Pfam" id="PF25678"/>
    </source>
</evidence>
<dbReference type="Pfam" id="PF25679">
    <property type="entry name" value="DUF7947"/>
    <property type="match status" value="1"/>
</dbReference>
<evidence type="ECO:0000313" key="3">
    <source>
        <dbReference type="EMBL" id="KPO13989.1"/>
    </source>
</evidence>
<accession>A0A0P7NQ52</accession>
<sequence length="288" mass="31411">MENTGLHDVNFSLRYDGLDAEKHEIELSSLGESLKGFSKILATAGTFALTQKYSRSTSTQEVKIYATEARANCFSLDTIMNFISQSQLFSGSAGAILGALVPYIFAKNSQKKEEMKYLKEALEKAIEALGNKDKDTISGLISVIDKMASELRPSVRQAVSPIGTTCNKISVTPGNGFKPAVIDEQDKAVIDQLDDDEVLGLREYRIFLTEFDAHRMTAKVIIEGDDSDKRISAQISDPSASKADNPYLISLSRFLSTGLSHESAVKVTAKAAVRKGAISKLFIVDIEL</sequence>
<dbReference type="InterPro" id="IPR057707">
    <property type="entry name" value="DUF7947"/>
</dbReference>